<comment type="subcellular location">
    <subcellularLocation>
        <location evidence="1">Membrane</location>
        <topology evidence="1">Multi-pass membrane protein</topology>
    </subcellularLocation>
</comment>
<accession>A0A197JXW9</accession>
<dbReference type="InterPro" id="IPR044880">
    <property type="entry name" value="NCX_ion-bd_dom_sf"/>
</dbReference>
<name>A0A197JXW9_9FUNG</name>
<evidence type="ECO:0000256" key="1">
    <source>
        <dbReference type="ARBA" id="ARBA00004141"/>
    </source>
</evidence>
<feature type="transmembrane region" description="Helical" evidence="7">
    <location>
        <begin position="442"/>
        <end position="465"/>
    </location>
</feature>
<keyword evidence="5 7" id="KW-1133">Transmembrane helix</keyword>
<feature type="domain" description="Sodium/calcium exchanger membrane region" evidence="8">
    <location>
        <begin position="564"/>
        <end position="712"/>
    </location>
</feature>
<feature type="transmembrane region" description="Helical" evidence="7">
    <location>
        <begin position="169"/>
        <end position="190"/>
    </location>
</feature>
<feature type="transmembrane region" description="Helical" evidence="7">
    <location>
        <begin position="628"/>
        <end position="652"/>
    </location>
</feature>
<dbReference type="Proteomes" id="UP000078512">
    <property type="component" value="Unassembled WGS sequence"/>
</dbReference>
<organism evidence="9 10">
    <name type="scientific">Linnemannia elongata AG-77</name>
    <dbReference type="NCBI Taxonomy" id="1314771"/>
    <lineage>
        <taxon>Eukaryota</taxon>
        <taxon>Fungi</taxon>
        <taxon>Fungi incertae sedis</taxon>
        <taxon>Mucoromycota</taxon>
        <taxon>Mortierellomycotina</taxon>
        <taxon>Mortierellomycetes</taxon>
        <taxon>Mortierellales</taxon>
        <taxon>Mortierellaceae</taxon>
        <taxon>Linnemannia</taxon>
    </lineage>
</organism>
<feature type="transmembrane region" description="Helical" evidence="7">
    <location>
        <begin position="664"/>
        <end position="684"/>
    </location>
</feature>
<feature type="transmembrane region" description="Helical" evidence="7">
    <location>
        <begin position="197"/>
        <end position="216"/>
    </location>
</feature>
<dbReference type="Gene3D" id="1.20.1420.30">
    <property type="entry name" value="NCX, central ion-binding region"/>
    <property type="match status" value="2"/>
</dbReference>
<feature type="transmembrane region" description="Helical" evidence="7">
    <location>
        <begin position="91"/>
        <end position="114"/>
    </location>
</feature>
<evidence type="ECO:0000313" key="9">
    <source>
        <dbReference type="EMBL" id="OAQ30075.1"/>
    </source>
</evidence>
<dbReference type="STRING" id="1314771.A0A197JXW9"/>
<dbReference type="EMBL" id="KV442037">
    <property type="protein sequence ID" value="OAQ30075.1"/>
    <property type="molecule type" value="Genomic_DNA"/>
</dbReference>
<feature type="transmembrane region" description="Helical" evidence="7">
    <location>
        <begin position="562"/>
        <end position="579"/>
    </location>
</feature>
<evidence type="ECO:0000313" key="10">
    <source>
        <dbReference type="Proteomes" id="UP000078512"/>
    </source>
</evidence>
<evidence type="ECO:0000256" key="7">
    <source>
        <dbReference type="SAM" id="Phobius"/>
    </source>
</evidence>
<dbReference type="PANTHER" id="PTHR12266:SF0">
    <property type="entry name" value="MITOCHONDRIAL SODIUM_CALCIUM EXCHANGER PROTEIN"/>
    <property type="match status" value="1"/>
</dbReference>
<dbReference type="GO" id="GO:0006874">
    <property type="term" value="P:intracellular calcium ion homeostasis"/>
    <property type="evidence" value="ECO:0007669"/>
    <property type="project" value="TreeGrafter"/>
</dbReference>
<keyword evidence="10" id="KW-1185">Reference proteome</keyword>
<dbReference type="GO" id="GO:0008324">
    <property type="term" value="F:monoatomic cation transmembrane transporter activity"/>
    <property type="evidence" value="ECO:0007669"/>
    <property type="project" value="TreeGrafter"/>
</dbReference>
<feature type="transmembrane region" description="Helical" evidence="7">
    <location>
        <begin position="696"/>
        <end position="715"/>
    </location>
</feature>
<proteinExistence type="inferred from homology"/>
<dbReference type="PANTHER" id="PTHR12266">
    <property type="entry name" value="NA+/CA2+ K+ INDEPENDENT EXCHANGER"/>
    <property type="match status" value="1"/>
</dbReference>
<feature type="transmembrane region" description="Helical" evidence="7">
    <location>
        <begin position="222"/>
        <end position="244"/>
    </location>
</feature>
<evidence type="ECO:0000256" key="6">
    <source>
        <dbReference type="ARBA" id="ARBA00023136"/>
    </source>
</evidence>
<evidence type="ECO:0000256" key="5">
    <source>
        <dbReference type="ARBA" id="ARBA00022989"/>
    </source>
</evidence>
<keyword evidence="4 7" id="KW-0812">Transmembrane</keyword>
<gene>
    <name evidence="9" type="ORF">K457DRAFT_137193</name>
</gene>
<sequence length="722" mass="78088">MTSIGAKRFYALMAIFSFTQVIVRLWPKHHIRSSSITHGSQLFKRDDPADDMCESVWDHSDRCAYVDEFCSDHQAGLINYMHLYFCNLDHMHALALIIMGAWMIFLFGLIGVAASDFFCPNLNTISKKLHLSESMAGVTFLAFGNASPDIFSTFSAVGAGSGTLAVGEVVGASSFITSIVIGSMAIVKPFKVSKGPFLRDMIFFTGCIIFILYMVLDRKITFAQSVILIASYVIYVALVVFGNWKQQRQESRIHTTDSETGSEYSEDSAHIETLPQQPELMSINHTQHVDIIMSPIDQHLAVVPLSTCAKPSSSFKSKSKCPAIVVDPGYLAASLYPSSAGPLSSKGSLRSSAKSLAPSPLYEGPSQNPSYAQLQQVMLHHSLILPDMGDPINRPRSPVFQSATDVNTLDGMKKRHWAALFLNDWIKPVYFPTLMGWKDKSVFMKILAVGSIPIVLLLTLTLPVVDLKEDNDTLIGSQSDGTPIEANATSPDDGSNLYNGWCQGATMVQMIVAPVFITAVVTSAAGENHLVPVLAALGVGILMSATVFFLSTESKPPKFYEAFAFVGFLVAMTWIFVVANEVVGILQAVGLILGVSDAILGLTVFAMGNSLGDLVSNITIAKMGFPQMAFSACFGGPLLNMLLGLGISGTYVTLSTDAHIPLQLSPTLLVSLGAILLTMVGAMVVVPRSGYMLSRWWGIFLVGVYLASMVVNVLLEIKLGPK</sequence>
<comment type="similarity">
    <text evidence="2">Belongs to the Ca(2+):cation antiporter (CaCA) (TC 2.A.19) family.</text>
</comment>
<dbReference type="Pfam" id="PF01699">
    <property type="entry name" value="Na_Ca_ex"/>
    <property type="match status" value="2"/>
</dbReference>
<reference evidence="9 10" key="1">
    <citation type="submission" date="2016-05" db="EMBL/GenBank/DDBJ databases">
        <title>Genome sequencing reveals origins of a unique bacterial endosymbiosis in the earliest lineages of terrestrial Fungi.</title>
        <authorList>
            <consortium name="DOE Joint Genome Institute"/>
            <person name="Uehling J."/>
            <person name="Gryganskyi A."/>
            <person name="Hameed K."/>
            <person name="Tschaplinski T."/>
            <person name="Misztal P."/>
            <person name="Wu S."/>
            <person name="Desiro A."/>
            <person name="Vande Pol N."/>
            <person name="Du Z.-Y."/>
            <person name="Zienkiewicz A."/>
            <person name="Zienkiewicz K."/>
            <person name="Morin E."/>
            <person name="Tisserant E."/>
            <person name="Splivallo R."/>
            <person name="Hainaut M."/>
            <person name="Henrissat B."/>
            <person name="Ohm R."/>
            <person name="Kuo A."/>
            <person name="Yan J."/>
            <person name="Lipzen A."/>
            <person name="Nolan M."/>
            <person name="Labutti K."/>
            <person name="Barry K."/>
            <person name="Goldstein A."/>
            <person name="Labbe J."/>
            <person name="Schadt C."/>
            <person name="Tuskan G."/>
            <person name="Grigoriev I."/>
            <person name="Martin F."/>
            <person name="Vilgalys R."/>
            <person name="Bonito G."/>
        </authorList>
    </citation>
    <scope>NUCLEOTIDE SEQUENCE [LARGE SCALE GENOMIC DNA]</scope>
    <source>
        <strain evidence="9 10">AG-77</strain>
    </source>
</reference>
<protein>
    <recommendedName>
        <fullName evidence="8">Sodium/calcium exchanger membrane region domain-containing protein</fullName>
    </recommendedName>
</protein>
<dbReference type="OrthoDB" id="407410at2759"/>
<feature type="transmembrane region" description="Helical" evidence="7">
    <location>
        <begin position="530"/>
        <end position="550"/>
    </location>
</feature>
<dbReference type="InterPro" id="IPR004837">
    <property type="entry name" value="NaCa_Exmemb"/>
</dbReference>
<dbReference type="InterPro" id="IPR051359">
    <property type="entry name" value="CaCA_antiporter"/>
</dbReference>
<evidence type="ECO:0000259" key="8">
    <source>
        <dbReference type="Pfam" id="PF01699"/>
    </source>
</evidence>
<keyword evidence="6 7" id="KW-0472">Membrane</keyword>
<feature type="domain" description="Sodium/calcium exchanger membrane region" evidence="8">
    <location>
        <begin position="101"/>
        <end position="240"/>
    </location>
</feature>
<dbReference type="AlphaFoldDB" id="A0A197JXW9"/>
<dbReference type="GO" id="GO:0016020">
    <property type="term" value="C:membrane"/>
    <property type="evidence" value="ECO:0007669"/>
    <property type="project" value="UniProtKB-SubCell"/>
</dbReference>
<evidence type="ECO:0000256" key="4">
    <source>
        <dbReference type="ARBA" id="ARBA00022692"/>
    </source>
</evidence>
<feature type="transmembrane region" description="Helical" evidence="7">
    <location>
        <begin position="585"/>
        <end position="607"/>
    </location>
</feature>
<evidence type="ECO:0000256" key="3">
    <source>
        <dbReference type="ARBA" id="ARBA00022448"/>
    </source>
</evidence>
<evidence type="ECO:0000256" key="2">
    <source>
        <dbReference type="ARBA" id="ARBA00008170"/>
    </source>
</evidence>
<keyword evidence="3" id="KW-0813">Transport</keyword>